<evidence type="ECO:0000256" key="3">
    <source>
        <dbReference type="ARBA" id="ARBA00022490"/>
    </source>
</evidence>
<evidence type="ECO:0000256" key="7">
    <source>
        <dbReference type="ARBA" id="ARBA00044228"/>
    </source>
</evidence>
<dbReference type="SUPFAM" id="SSF100950">
    <property type="entry name" value="NagB/RpiA/CoA transferase-like"/>
    <property type="match status" value="1"/>
</dbReference>
<dbReference type="GO" id="GO:0005085">
    <property type="term" value="F:guanyl-nucleotide exchange factor activity"/>
    <property type="evidence" value="ECO:0007669"/>
    <property type="project" value="TreeGrafter"/>
</dbReference>
<proteinExistence type="inferred from homology"/>
<dbReference type="Gene3D" id="3.40.50.10470">
    <property type="entry name" value="Translation initiation factor eif-2b, domain 2"/>
    <property type="match status" value="1"/>
</dbReference>
<evidence type="ECO:0000256" key="6">
    <source>
        <dbReference type="ARBA" id="ARBA00044122"/>
    </source>
</evidence>
<dbReference type="AlphaFoldDB" id="A0A6G3MFP1"/>
<name>A0A6G3MFP1_HENSL</name>
<dbReference type="Pfam" id="PF01008">
    <property type="entry name" value="IF-2B"/>
    <property type="match status" value="1"/>
</dbReference>
<evidence type="ECO:0000256" key="1">
    <source>
        <dbReference type="ARBA" id="ARBA00004514"/>
    </source>
</evidence>
<dbReference type="InterPro" id="IPR037171">
    <property type="entry name" value="NagB/RpiA_transferase-like"/>
</dbReference>
<comment type="similarity">
    <text evidence="2 9">Belongs to the eIF-2B alpha/beta/delta subunits family.</text>
</comment>
<dbReference type="PANTHER" id="PTHR45859:SF1">
    <property type="entry name" value="TRANSLATION INITIATION FACTOR EIF-2B SUBUNIT BETA"/>
    <property type="match status" value="1"/>
</dbReference>
<keyword evidence="3" id="KW-0963">Cytoplasm</keyword>
<evidence type="ECO:0000256" key="5">
    <source>
        <dbReference type="ARBA" id="ARBA00022917"/>
    </source>
</evidence>
<comment type="subcellular location">
    <subcellularLocation>
        <location evidence="1">Cytoplasm</location>
        <location evidence="1">Cytosol</location>
    </subcellularLocation>
</comment>
<dbReference type="GO" id="GO:0005851">
    <property type="term" value="C:eukaryotic translation initiation factor 2B complex"/>
    <property type="evidence" value="ECO:0007669"/>
    <property type="project" value="TreeGrafter"/>
</dbReference>
<dbReference type="PANTHER" id="PTHR45859">
    <property type="entry name" value="TRANSLATION INITIATION FACTOR EIF-2B SUBUNIT BETA"/>
    <property type="match status" value="1"/>
</dbReference>
<keyword evidence="5" id="KW-0648">Protein biosynthesis</keyword>
<evidence type="ECO:0000256" key="2">
    <source>
        <dbReference type="ARBA" id="ARBA00007251"/>
    </source>
</evidence>
<dbReference type="InterPro" id="IPR042529">
    <property type="entry name" value="IF_2B-like_C"/>
</dbReference>
<evidence type="ECO:0000256" key="4">
    <source>
        <dbReference type="ARBA" id="ARBA00022540"/>
    </source>
</evidence>
<dbReference type="EMBL" id="GHBP01001600">
    <property type="protein sequence ID" value="NDJ92809.1"/>
    <property type="molecule type" value="Transcribed_RNA"/>
</dbReference>
<keyword evidence="4 10" id="KW-0396">Initiation factor</keyword>
<dbReference type="InterPro" id="IPR000649">
    <property type="entry name" value="IF-2B-related"/>
</dbReference>
<dbReference type="InterPro" id="IPR051855">
    <property type="entry name" value="eIF2B_beta_subunit"/>
</dbReference>
<organism evidence="10">
    <name type="scientific">Henneguya salminicola</name>
    <name type="common">Myxosporean</name>
    <dbReference type="NCBI Taxonomy" id="69463"/>
    <lineage>
        <taxon>Eukaryota</taxon>
        <taxon>Metazoa</taxon>
        <taxon>Cnidaria</taxon>
        <taxon>Myxozoa</taxon>
        <taxon>Myxosporea</taxon>
        <taxon>Bivalvulida</taxon>
        <taxon>Platysporina</taxon>
        <taxon>Myxobolidae</taxon>
        <taxon>Henneguya</taxon>
    </lineage>
</organism>
<dbReference type="GO" id="GO:0005829">
    <property type="term" value="C:cytosol"/>
    <property type="evidence" value="ECO:0007669"/>
    <property type="project" value="UniProtKB-SubCell"/>
</dbReference>
<evidence type="ECO:0000256" key="8">
    <source>
        <dbReference type="ARBA" id="ARBA00046432"/>
    </source>
</evidence>
<dbReference type="GO" id="GO:0003743">
    <property type="term" value="F:translation initiation factor activity"/>
    <property type="evidence" value="ECO:0007669"/>
    <property type="project" value="UniProtKB-KW"/>
</dbReference>
<sequence length="365" mass="41662">MSATTADPEKEIIKLVDMIKSRYLCSPRTLAVDTFNAFNTLIKEINWRRFQDMQDMIILYADEISEHCRPHAIVAENVSLRILRMVSNAMKNKVEEESDMECETLQLLLRSHRTHIDLSRSLLQENHHMDENISTFLDNLKEELQTYKNELDACAEDISYQSIQYIHSNETVMVYGHSRTIEMFLKHAAKKRKFRVIVCQTSPDQVGHIMVERLSSFPNIQITLIPDSCIYAMMARVNKVILSCYSISADGSVCSRAGANALALSASVYGIPILVCTGLYKLSPRYHFSSSVCGRDVDYSFLVSPAPILDYYTSNTLPGVHVLNPSFDYIPASLISLFITNKGSLSPSYMYRLLKEMYKLDEREF</sequence>
<evidence type="ECO:0000256" key="9">
    <source>
        <dbReference type="RuleBase" id="RU003814"/>
    </source>
</evidence>
<evidence type="ECO:0000313" key="10">
    <source>
        <dbReference type="EMBL" id="NDJ92809.1"/>
    </source>
</evidence>
<accession>A0A6G3MFP1</accession>
<reference evidence="10" key="1">
    <citation type="submission" date="2018-11" db="EMBL/GenBank/DDBJ databases">
        <title>Henneguya salminicola genome and transcriptome.</title>
        <authorList>
            <person name="Yahalomi D."/>
            <person name="Atkinson S.D."/>
            <person name="Neuhof M."/>
            <person name="Chang E.S."/>
            <person name="Philippe H."/>
            <person name="Cartwright P."/>
            <person name="Bartholomew J.L."/>
            <person name="Huchon D."/>
        </authorList>
    </citation>
    <scope>NUCLEOTIDE SEQUENCE</scope>
    <source>
        <strain evidence="10">Hz1</strain>
        <tissue evidence="10">Whole</tissue>
    </source>
</reference>
<dbReference type="OrthoDB" id="6020452at2759"/>
<comment type="subunit">
    <text evidence="8">Component of the translation initiation factor 2B (eIF2B) complex which is a heterodecamer of two sets of five different subunits: alpha, beta, gamma, delta and epsilon. Subunits alpha, beta and delta comprise a regulatory subcomplex and subunits epsilon and gamma comprise a catalytic subcomplex. Within the complex, the hexameric regulatory complex resides at the center, with the two heterodimeric catalytic subcomplexes bound on opposite sides.</text>
</comment>
<protein>
    <recommendedName>
        <fullName evidence="6">Translation initiation factor eIF2B subunit beta</fullName>
    </recommendedName>
    <alternativeName>
        <fullName evidence="7">eIF2B GDP-GTP exchange factor subunit beta</fullName>
    </alternativeName>
</protein>